<reference evidence="1" key="2">
    <citation type="submission" date="2021-02" db="EMBL/GenBank/DDBJ databases">
        <title>Aspergillus puulaauensis MK2 genome sequence.</title>
        <authorList>
            <person name="Futagami T."/>
            <person name="Mori K."/>
            <person name="Kadooka C."/>
            <person name="Tanaka T."/>
        </authorList>
    </citation>
    <scope>NUCLEOTIDE SEQUENCE</scope>
    <source>
        <strain evidence="1">MK2</strain>
    </source>
</reference>
<sequence>MSNKPGPGRDYVTAGYLTQEKTPLSIKNPAFSKKDAVKLVTELTHYLSRQGCTYYGVTCAYRVPEEKWKFCAWYTMPEITEAEAMAIRAKLLKYSAVPAKYDGLVVQGRFDPHSFYSAGITGTQWRYVTKVSVYGAMAFVKRENDEKDVNEMFDLSLVDSARSDMGRPGYTLGTMLDVLKYPKERK</sequence>
<reference evidence="1" key="1">
    <citation type="submission" date="2021-01" db="EMBL/GenBank/DDBJ databases">
        <authorList>
            <consortium name="Aspergillus puulaauensis MK2 genome sequencing consortium"/>
            <person name="Kazuki M."/>
            <person name="Futagami T."/>
        </authorList>
    </citation>
    <scope>NUCLEOTIDE SEQUENCE</scope>
    <source>
        <strain evidence="1">MK2</strain>
    </source>
</reference>
<organism evidence="1 2">
    <name type="scientific">Aspergillus puulaauensis</name>
    <dbReference type="NCBI Taxonomy" id="1220207"/>
    <lineage>
        <taxon>Eukaryota</taxon>
        <taxon>Fungi</taxon>
        <taxon>Dikarya</taxon>
        <taxon>Ascomycota</taxon>
        <taxon>Pezizomycotina</taxon>
        <taxon>Eurotiomycetes</taxon>
        <taxon>Eurotiomycetidae</taxon>
        <taxon>Eurotiales</taxon>
        <taxon>Aspergillaceae</taxon>
        <taxon>Aspergillus</taxon>
    </lineage>
</organism>
<gene>
    <name evidence="1" type="ORF">APUU_21625S</name>
</gene>
<dbReference type="GeneID" id="64971198"/>
<dbReference type="EMBL" id="AP024444">
    <property type="protein sequence ID" value="BCS21193.1"/>
    <property type="molecule type" value="Genomic_DNA"/>
</dbReference>
<dbReference type="OrthoDB" id="4480733at2759"/>
<dbReference type="Proteomes" id="UP000654913">
    <property type="component" value="Chromosome 2"/>
</dbReference>
<keyword evidence="2" id="KW-1185">Reference proteome</keyword>
<dbReference type="AlphaFoldDB" id="A0A7R7XHE4"/>
<accession>A0A7R7XHE4</accession>
<evidence type="ECO:0000313" key="1">
    <source>
        <dbReference type="EMBL" id="BCS21193.1"/>
    </source>
</evidence>
<dbReference type="KEGG" id="apuu:APUU_21625S"/>
<protein>
    <submittedName>
        <fullName evidence="1">Uncharacterized protein</fullName>
    </submittedName>
</protein>
<evidence type="ECO:0000313" key="2">
    <source>
        <dbReference type="Proteomes" id="UP000654913"/>
    </source>
</evidence>
<name>A0A7R7XHE4_9EURO</name>
<proteinExistence type="predicted"/>
<dbReference type="RefSeq" id="XP_041553387.1">
    <property type="nucleotide sequence ID" value="XM_041700399.1"/>
</dbReference>